<evidence type="ECO:0000256" key="1">
    <source>
        <dbReference type="SAM" id="Phobius"/>
    </source>
</evidence>
<reference evidence="2 3" key="1">
    <citation type="submission" date="2020-03" db="EMBL/GenBank/DDBJ databases">
        <title>Bradyrhizobium diversity isolated from nodules of Indigofera sp.</title>
        <authorList>
            <person name="Klepa M."/>
            <person name="Helene L."/>
            <person name="Hungria M."/>
        </authorList>
    </citation>
    <scope>NUCLEOTIDE SEQUENCE [LARGE SCALE GENOMIC DNA]</scope>
    <source>
        <strain evidence="2 3">WSM 1791</strain>
    </source>
</reference>
<feature type="transmembrane region" description="Helical" evidence="1">
    <location>
        <begin position="417"/>
        <end position="438"/>
    </location>
</feature>
<accession>A0A7Y4LWL1</accession>
<organism evidence="2 3">
    <name type="scientific">Bradyrhizobium australiense</name>
    <dbReference type="NCBI Taxonomy" id="2721161"/>
    <lineage>
        <taxon>Bacteria</taxon>
        <taxon>Pseudomonadati</taxon>
        <taxon>Pseudomonadota</taxon>
        <taxon>Alphaproteobacteria</taxon>
        <taxon>Hyphomicrobiales</taxon>
        <taxon>Nitrobacteraceae</taxon>
        <taxon>Bradyrhizobium</taxon>
    </lineage>
</organism>
<protein>
    <submittedName>
        <fullName evidence="2">Uncharacterized protein</fullName>
    </submittedName>
</protein>
<comment type="caution">
    <text evidence="2">The sequence shown here is derived from an EMBL/GenBank/DDBJ whole genome shotgun (WGS) entry which is preliminary data.</text>
</comment>
<gene>
    <name evidence="2" type="ORF">HCN58_18575</name>
</gene>
<dbReference type="EMBL" id="JAAVLX010000005">
    <property type="protein sequence ID" value="NOJ41567.1"/>
    <property type="molecule type" value="Genomic_DNA"/>
</dbReference>
<keyword evidence="1" id="KW-1133">Transmembrane helix</keyword>
<keyword evidence="1" id="KW-0472">Membrane</keyword>
<evidence type="ECO:0000313" key="3">
    <source>
        <dbReference type="Proteomes" id="UP000544122"/>
    </source>
</evidence>
<sequence>MNGLRQHAAGPLNETCDIYQQIISISGLPFWQLLQSIRVNAASLGVTISLTDSDPSDEHELLEDKIEDFANRTFSIRIVKVPTAGVLKFFTVDGFEHALISEPERFEQVNCVLLAEAEFECASANLIVKPWPDEYVAQPRTVDDPISPRRLVNDISGKGLTPISVGTWITEESGSPWLKEKLLNAASHRLALCIPDAVSIDVDGNVVAHLRSGRKVAARVDPASRWSDQGLMSLLSEVCRWIYLDGRDAETRHSLLSAELVRLWPTGAGWQEGLWHSLAGGLEAARTAYRLHVQSKGVDALKLMSDLRKGLSDDVRALSNNTSSLSASLWRDAAVAFGVVVVRLANATVGNWLLWMAAAYLAASCFFTCVAASSAVRGIEENEKSFRSRLYGPLLLDEEYEELAAKHYRTALSSFRWYRFFIVVAYLIAVGALIWIAYAGTRSVESFSI</sequence>
<evidence type="ECO:0000313" key="2">
    <source>
        <dbReference type="EMBL" id="NOJ41567.1"/>
    </source>
</evidence>
<dbReference type="AlphaFoldDB" id="A0A7Y4LWL1"/>
<dbReference type="RefSeq" id="WP_171580808.1">
    <property type="nucleotide sequence ID" value="NZ_JAAVLX010000005.1"/>
</dbReference>
<name>A0A7Y4LWL1_9BRAD</name>
<keyword evidence="3" id="KW-1185">Reference proteome</keyword>
<feature type="transmembrane region" description="Helical" evidence="1">
    <location>
        <begin position="352"/>
        <end position="379"/>
    </location>
</feature>
<keyword evidence="1" id="KW-0812">Transmembrane</keyword>
<dbReference type="Proteomes" id="UP000544122">
    <property type="component" value="Unassembled WGS sequence"/>
</dbReference>
<proteinExistence type="predicted"/>